<dbReference type="RefSeq" id="WP_176108762.1">
    <property type="nucleotide sequence ID" value="NZ_JAALDK010000001.1"/>
</dbReference>
<dbReference type="GO" id="GO:0003700">
    <property type="term" value="F:DNA-binding transcription factor activity"/>
    <property type="evidence" value="ECO:0007669"/>
    <property type="project" value="InterPro"/>
</dbReference>
<dbReference type="Pfam" id="PF12833">
    <property type="entry name" value="HTH_18"/>
    <property type="match status" value="1"/>
</dbReference>
<dbReference type="InterPro" id="IPR032687">
    <property type="entry name" value="AraC-type_N"/>
</dbReference>
<protein>
    <submittedName>
        <fullName evidence="5">AraC family transcriptional regulator</fullName>
    </submittedName>
</protein>
<keyword evidence="1" id="KW-0805">Transcription regulation</keyword>
<sequence>MQRKATLKTTATHFTAARLSAASQPPTLSAKRFSPSKLVALIDAATKLGLDANAILAGTGLDPEAIVDPFALTSSLQFLTAARNAVRLHAHSDLGMRVGCLLHASSYGMLGYAMLCSETMAQAFDSAVKFHQLANGMLDIRWAKQGDTASWFFPSREEVMLPELDTSLHQFLIDLQFAVHVTVIKDVMGGWCVPARAQFSRDQPAHAALLSQALECPVAFDQPANVLSYPAAWLSRAPQLAHPITAAQVSSQCAQLLEERRTQSAITRRVYEELTRTPGRFPEIEAIAEGLCMSARTLHRKLHAAGTSYSELLMHVRKALAIDYLDTTTLSIEDIAQALSFSDAVSFRHAFKRWTGKSPSEVRHNRGKEAPP</sequence>
<evidence type="ECO:0000256" key="1">
    <source>
        <dbReference type="ARBA" id="ARBA00023015"/>
    </source>
</evidence>
<evidence type="ECO:0000313" key="6">
    <source>
        <dbReference type="Proteomes" id="UP000594380"/>
    </source>
</evidence>
<dbReference type="PROSITE" id="PS01124">
    <property type="entry name" value="HTH_ARAC_FAMILY_2"/>
    <property type="match status" value="1"/>
</dbReference>
<organism evidence="5 6">
    <name type="scientific">Paraburkholderia youngii</name>
    <dbReference type="NCBI Taxonomy" id="2782701"/>
    <lineage>
        <taxon>Bacteria</taxon>
        <taxon>Pseudomonadati</taxon>
        <taxon>Pseudomonadota</taxon>
        <taxon>Betaproteobacteria</taxon>
        <taxon>Burkholderiales</taxon>
        <taxon>Burkholderiaceae</taxon>
        <taxon>Paraburkholderia</taxon>
    </lineage>
</organism>
<comment type="caution">
    <text evidence="5">The sequence shown here is derived from an EMBL/GenBank/DDBJ whole genome shotgun (WGS) entry which is preliminary data.</text>
</comment>
<keyword evidence="2" id="KW-0238">DNA-binding</keyword>
<evidence type="ECO:0000256" key="3">
    <source>
        <dbReference type="ARBA" id="ARBA00023163"/>
    </source>
</evidence>
<feature type="domain" description="HTH araC/xylS-type" evidence="4">
    <location>
        <begin position="264"/>
        <end position="365"/>
    </location>
</feature>
<dbReference type="AlphaFoldDB" id="A0A7Y6N1H0"/>
<dbReference type="EMBL" id="JAALDK010000001">
    <property type="protein sequence ID" value="NUY02389.1"/>
    <property type="molecule type" value="Genomic_DNA"/>
</dbReference>
<keyword evidence="3" id="KW-0804">Transcription</keyword>
<proteinExistence type="predicted"/>
<dbReference type="GeneID" id="301103097"/>
<evidence type="ECO:0000313" key="5">
    <source>
        <dbReference type="EMBL" id="NUY02389.1"/>
    </source>
</evidence>
<dbReference type="Proteomes" id="UP000594380">
    <property type="component" value="Unassembled WGS sequence"/>
</dbReference>
<accession>A0A7Y6N1H0</accession>
<dbReference type="GO" id="GO:0000976">
    <property type="term" value="F:transcription cis-regulatory region binding"/>
    <property type="evidence" value="ECO:0007669"/>
    <property type="project" value="TreeGrafter"/>
</dbReference>
<dbReference type="InterPro" id="IPR018060">
    <property type="entry name" value="HTH_AraC"/>
</dbReference>
<dbReference type="GO" id="GO:0005829">
    <property type="term" value="C:cytosol"/>
    <property type="evidence" value="ECO:0007669"/>
    <property type="project" value="TreeGrafter"/>
</dbReference>
<dbReference type="Gene3D" id="1.10.10.60">
    <property type="entry name" value="Homeodomain-like"/>
    <property type="match status" value="1"/>
</dbReference>
<dbReference type="SMART" id="SM00342">
    <property type="entry name" value="HTH_ARAC"/>
    <property type="match status" value="1"/>
</dbReference>
<dbReference type="PANTHER" id="PTHR47894:SF1">
    <property type="entry name" value="HTH-TYPE TRANSCRIPTIONAL REGULATOR VQSM"/>
    <property type="match status" value="1"/>
</dbReference>
<evidence type="ECO:0000256" key="2">
    <source>
        <dbReference type="ARBA" id="ARBA00023125"/>
    </source>
</evidence>
<evidence type="ECO:0000259" key="4">
    <source>
        <dbReference type="PROSITE" id="PS01124"/>
    </source>
</evidence>
<dbReference type="PANTHER" id="PTHR47894">
    <property type="entry name" value="HTH-TYPE TRANSCRIPTIONAL REGULATOR GADX"/>
    <property type="match status" value="1"/>
</dbReference>
<gene>
    <name evidence="5" type="ORF">G5S42_22380</name>
</gene>
<dbReference type="InterPro" id="IPR009057">
    <property type="entry name" value="Homeodomain-like_sf"/>
</dbReference>
<reference evidence="5 6" key="1">
    <citation type="submission" date="2020-02" db="EMBL/GenBank/DDBJ databases">
        <title>Paraburkholderia simonii sp. nov. and Paraburkholderia youngii sp. nov. Brazilian and Mexican Mimosa-associated rhizobia.</title>
        <authorList>
            <person name="Mavima L."/>
            <person name="Beukes C.W."/>
            <person name="Chan W.Y."/>
            <person name="Palmer M."/>
            <person name="De Meyer S.E."/>
            <person name="James E.K."/>
            <person name="Venter S.N."/>
            <person name="Steenkamp E.T."/>
        </authorList>
    </citation>
    <scope>NUCLEOTIDE SEQUENCE [LARGE SCALE GENOMIC DNA]</scope>
    <source>
        <strain evidence="5 6">JPY169</strain>
    </source>
</reference>
<name>A0A7Y6N1H0_9BURK</name>
<dbReference type="SUPFAM" id="SSF46689">
    <property type="entry name" value="Homeodomain-like"/>
    <property type="match status" value="1"/>
</dbReference>
<dbReference type="Pfam" id="PF12625">
    <property type="entry name" value="Arabinose_bd"/>
    <property type="match status" value="1"/>
</dbReference>